<proteinExistence type="predicted"/>
<accession>A0AC60PAL3</accession>
<keyword evidence="2" id="KW-1185">Reference proteome</keyword>
<dbReference type="EMBL" id="JABSTQ010010963">
    <property type="protein sequence ID" value="KAG0416296.1"/>
    <property type="molecule type" value="Genomic_DNA"/>
</dbReference>
<organism evidence="1 2">
    <name type="scientific">Ixodes persulcatus</name>
    <name type="common">Taiga tick</name>
    <dbReference type="NCBI Taxonomy" id="34615"/>
    <lineage>
        <taxon>Eukaryota</taxon>
        <taxon>Metazoa</taxon>
        <taxon>Ecdysozoa</taxon>
        <taxon>Arthropoda</taxon>
        <taxon>Chelicerata</taxon>
        <taxon>Arachnida</taxon>
        <taxon>Acari</taxon>
        <taxon>Parasitiformes</taxon>
        <taxon>Ixodida</taxon>
        <taxon>Ixodoidea</taxon>
        <taxon>Ixodidae</taxon>
        <taxon>Ixodinae</taxon>
        <taxon>Ixodes</taxon>
    </lineage>
</organism>
<gene>
    <name evidence="1" type="ORF">HPB47_006512</name>
</gene>
<reference evidence="1 2" key="1">
    <citation type="journal article" date="2020" name="Cell">
        <title>Large-Scale Comparative Analyses of Tick Genomes Elucidate Their Genetic Diversity and Vector Capacities.</title>
        <authorList>
            <consortium name="Tick Genome and Microbiome Consortium (TIGMIC)"/>
            <person name="Jia N."/>
            <person name="Wang J."/>
            <person name="Shi W."/>
            <person name="Du L."/>
            <person name="Sun Y."/>
            <person name="Zhan W."/>
            <person name="Jiang J.F."/>
            <person name="Wang Q."/>
            <person name="Zhang B."/>
            <person name="Ji P."/>
            <person name="Bell-Sakyi L."/>
            <person name="Cui X.M."/>
            <person name="Yuan T.T."/>
            <person name="Jiang B.G."/>
            <person name="Yang W.F."/>
            <person name="Lam T.T."/>
            <person name="Chang Q.C."/>
            <person name="Ding S.J."/>
            <person name="Wang X.J."/>
            <person name="Zhu J.G."/>
            <person name="Ruan X.D."/>
            <person name="Zhao L."/>
            <person name="Wei J.T."/>
            <person name="Ye R.Z."/>
            <person name="Que T.C."/>
            <person name="Du C.H."/>
            <person name="Zhou Y.H."/>
            <person name="Cheng J.X."/>
            <person name="Dai P.F."/>
            <person name="Guo W.B."/>
            <person name="Han X.H."/>
            <person name="Huang E.J."/>
            <person name="Li L.F."/>
            <person name="Wei W."/>
            <person name="Gao Y.C."/>
            <person name="Liu J.Z."/>
            <person name="Shao H.Z."/>
            <person name="Wang X."/>
            <person name="Wang C.C."/>
            <person name="Yang T.C."/>
            <person name="Huo Q.B."/>
            <person name="Li W."/>
            <person name="Chen H.Y."/>
            <person name="Chen S.E."/>
            <person name="Zhou L.G."/>
            <person name="Ni X.B."/>
            <person name="Tian J.H."/>
            <person name="Sheng Y."/>
            <person name="Liu T."/>
            <person name="Pan Y.S."/>
            <person name="Xia L.Y."/>
            <person name="Li J."/>
            <person name="Zhao F."/>
            <person name="Cao W.C."/>
        </authorList>
    </citation>
    <scope>NUCLEOTIDE SEQUENCE [LARGE SCALE GENOMIC DNA]</scope>
    <source>
        <strain evidence="1">Iper-2018</strain>
    </source>
</reference>
<protein>
    <submittedName>
        <fullName evidence="1">Uncharacterized protein</fullName>
    </submittedName>
</protein>
<evidence type="ECO:0000313" key="1">
    <source>
        <dbReference type="EMBL" id="KAG0416296.1"/>
    </source>
</evidence>
<name>A0AC60PAL3_IXOPE</name>
<dbReference type="Proteomes" id="UP000805193">
    <property type="component" value="Unassembled WGS sequence"/>
</dbReference>
<evidence type="ECO:0000313" key="2">
    <source>
        <dbReference type="Proteomes" id="UP000805193"/>
    </source>
</evidence>
<comment type="caution">
    <text evidence="1">The sequence shown here is derived from an EMBL/GenBank/DDBJ whole genome shotgun (WGS) entry which is preliminary data.</text>
</comment>
<sequence length="1116" mass="127283">MPTCCVAGCTSGYRANKTSRHSFWAPRDPDLRAAWDRAIPRRDRKLSDKSRLCDLHFQPEDILKTYTHIIDGKKGEIARGKWSLAEGSQPKVFPNLPTYLSKPPVKKRKLPDRERPRPDTSARKKDRTDLTRVSEECASNFDVPVTNDVPTMTDIEEYGFNKVALEAIQAYFNSKPGSSNYGTLLIDEMKLRESVECNPSTYKFDGFVDFSGTAPEANGKLADHALVVMFVPIFESWVQPVASFATKGAAPGVALAKMVLESVLQLEHHGVSVVAVVSDVCFDHYKQLYKTEENNQLKVVQKLTASHINPSNLQKMNVRLATQLFSRSVALGLRYYREKDTPGLQDSLGTEEFTLLVNNLFDALNAKIPDEGIRINSPQIRIIEEFLEMLNSTEKGCKDNNTKMFTSQMTAESLRVTLMSVLDIVEFLHSQGVRYVLTAKLNQDPLEVVAVTSDMGSGNRAMWQHFDIYSGRYSRTTNKIPHPPQPGEPIVFFADVPHLIKNLNGHLVRGQTIVLPADVVTANNLTCPTVSLDPIRQLVEFQKNLTFKLVPKLRPELLDPNHFEKMKDSCLREAGRKWCIASPGGPRRVQTYPRLGSTTTMSFSLDTGKPRTARRGQANPHGSGSVVTPLTKHLLSQDDKGFIRRAAEGKDSVSRSRIRLACLPRFRGLGVVCRKHFEERDLAYPVCKTVRSFKCDICQEKYTTPGNLRKHKKIHDTTQKYKCPQCPKEFTNNNYMLKHIKRVHTRDFKYGCSYCPKRFQEQKRFQQHMVLMHAGELTPDDYDLMTLVKKLQCGQCSFTTYSTKSFRQHEVTHTGKYPYTCSECSKGFTFRFELAKHVRCIHNAQSFRCNRCKRTFTAEEVYKVHKEHHDRGLGMTCPECGNMYETQGHYEQHMQAHSKELPYECVVCKKRFALTRSLNLHRLSHDKHKTPRFRAYNGNRNWDYYCELCQVYYKYGSSLVAHRVCVHGNGPQTTCPYCDKKFNSRLTLSMHLRTHTRERPMRCSYCGKTFRVWNSLKRHVVTNHTKDFKLFCALCNKGFVSKSYLKVHLKSAHKAVMAGSGKRRRLPQEASAAMATIVRVNAPLKQPIIIPMPSKAFHIDVTPHIASPVTWLQLTP</sequence>